<dbReference type="Pfam" id="PF02954">
    <property type="entry name" value="HTH_8"/>
    <property type="match status" value="1"/>
</dbReference>
<dbReference type="GO" id="GO:0006355">
    <property type="term" value="P:regulation of DNA-templated transcription"/>
    <property type="evidence" value="ECO:0007669"/>
    <property type="project" value="InterPro"/>
</dbReference>
<dbReference type="InterPro" id="IPR011006">
    <property type="entry name" value="CheY-like_superfamily"/>
</dbReference>
<dbReference type="InterPro" id="IPR001789">
    <property type="entry name" value="Sig_transdc_resp-reg_receiver"/>
</dbReference>
<proteinExistence type="predicted"/>
<evidence type="ECO:0000256" key="5">
    <source>
        <dbReference type="ARBA" id="ARBA00023015"/>
    </source>
</evidence>
<dbReference type="Proteomes" id="UP000663720">
    <property type="component" value="Chromosome"/>
</dbReference>
<evidence type="ECO:0000259" key="10">
    <source>
        <dbReference type="PROSITE" id="PS50110"/>
    </source>
</evidence>
<dbReference type="InterPro" id="IPR009057">
    <property type="entry name" value="Homeodomain-like_sf"/>
</dbReference>
<dbReference type="Gene3D" id="3.40.50.300">
    <property type="entry name" value="P-loop containing nucleotide triphosphate hydrolases"/>
    <property type="match status" value="1"/>
</dbReference>
<feature type="modified residue" description="4-aspartylphosphate" evidence="8">
    <location>
        <position position="59"/>
    </location>
</feature>
<evidence type="ECO:0000256" key="8">
    <source>
        <dbReference type="PROSITE-ProRule" id="PRU00169"/>
    </source>
</evidence>
<dbReference type="InterPro" id="IPR025943">
    <property type="entry name" value="Sigma_54_int_dom_ATP-bd_2"/>
</dbReference>
<keyword evidence="1 8" id="KW-0597">Phosphoprotein</keyword>
<keyword evidence="7" id="KW-0804">Transcription</keyword>
<dbReference type="PANTHER" id="PTHR32071:SF119">
    <property type="entry name" value="SIGMA L-DEPENDENT TRANSCRIPTIONAL REGULATOR YPLP-RELATED"/>
    <property type="match status" value="1"/>
</dbReference>
<sequence length="450" mass="50908">MKPGKISAGKILAIDDEKNILHLIQNEFSEEGFEVTTAETGEQGLEIAEKQKFDLVFLDIKLPKINGIETLKRLKQKSSATEVIMITGHGEVKSAVESIKLGARDYITKPFKLDELLFLARQVIEDRKTGSETYDDIAGNVRYEDRKFMLCPNQAMQNIYRIMKRVAPTDNTILILGETGVGKDVLAAQIHLCSKRKKGPFITLDCGMLNHNLAESELYGHRKGAFSGAGDRKEGLVEKSNGGTLFLDEIGNIDINMQKKFLRFLETGKFRRLGETREISVDARIILATNIDLHQAVEKGLLRKDLLYRMDVISITLPPLRERQEDIIPLSEHLLELYGDKTRKIEISQEAARVLTEYSWPGNIRELKSVITKALLFSDSDILMPDDLPEHLNKNKKIPASLPKTLEEMEKEHIMAVLDKTGGHQTRAAELLGINRKTLYKKIHKYNLFS</sequence>
<protein>
    <submittedName>
        <fullName evidence="11">Two component system response regulator, sigma54-specific</fullName>
    </submittedName>
</protein>
<dbReference type="InterPro" id="IPR003593">
    <property type="entry name" value="AAA+_ATPase"/>
</dbReference>
<dbReference type="PANTHER" id="PTHR32071">
    <property type="entry name" value="TRANSCRIPTIONAL REGULATORY PROTEIN"/>
    <property type="match status" value="1"/>
</dbReference>
<evidence type="ECO:0000313" key="12">
    <source>
        <dbReference type="Proteomes" id="UP000663720"/>
    </source>
</evidence>
<keyword evidence="12" id="KW-1185">Reference proteome</keyword>
<keyword evidence="5" id="KW-0805">Transcription regulation</keyword>
<dbReference type="GO" id="GO:0000160">
    <property type="term" value="P:phosphorelay signal transduction system"/>
    <property type="evidence" value="ECO:0007669"/>
    <property type="project" value="UniProtKB-KW"/>
</dbReference>
<organism evidence="11 12">
    <name type="scientific">Desulfonema limicola</name>
    <dbReference type="NCBI Taxonomy" id="45656"/>
    <lineage>
        <taxon>Bacteria</taxon>
        <taxon>Pseudomonadati</taxon>
        <taxon>Thermodesulfobacteriota</taxon>
        <taxon>Desulfobacteria</taxon>
        <taxon>Desulfobacterales</taxon>
        <taxon>Desulfococcaceae</taxon>
        <taxon>Desulfonema</taxon>
    </lineage>
</organism>
<dbReference type="Pfam" id="PF00072">
    <property type="entry name" value="Response_reg"/>
    <property type="match status" value="1"/>
</dbReference>
<accession>A0A975GHH3</accession>
<dbReference type="Pfam" id="PF00158">
    <property type="entry name" value="Sigma54_activat"/>
    <property type="match status" value="1"/>
</dbReference>
<dbReference type="PROSITE" id="PS50110">
    <property type="entry name" value="RESPONSE_REGULATORY"/>
    <property type="match status" value="1"/>
</dbReference>
<dbReference type="PROSITE" id="PS00676">
    <property type="entry name" value="SIGMA54_INTERACT_2"/>
    <property type="match status" value="1"/>
</dbReference>
<dbReference type="PRINTS" id="PR01590">
    <property type="entry name" value="HTHFIS"/>
</dbReference>
<dbReference type="GO" id="GO:0043565">
    <property type="term" value="F:sequence-specific DNA binding"/>
    <property type="evidence" value="ECO:0007669"/>
    <property type="project" value="InterPro"/>
</dbReference>
<keyword evidence="2" id="KW-0547">Nucleotide-binding</keyword>
<dbReference type="SMART" id="SM00382">
    <property type="entry name" value="AAA"/>
    <property type="match status" value="1"/>
</dbReference>
<dbReference type="Gene3D" id="3.40.50.2300">
    <property type="match status" value="1"/>
</dbReference>
<dbReference type="PROSITE" id="PS00675">
    <property type="entry name" value="SIGMA54_INTERACT_1"/>
    <property type="match status" value="1"/>
</dbReference>
<dbReference type="RefSeq" id="WP_207687468.1">
    <property type="nucleotide sequence ID" value="NZ_CP061799.1"/>
</dbReference>
<evidence type="ECO:0000256" key="4">
    <source>
        <dbReference type="ARBA" id="ARBA00023012"/>
    </source>
</evidence>
<dbReference type="InterPro" id="IPR002078">
    <property type="entry name" value="Sigma_54_int"/>
</dbReference>
<dbReference type="SUPFAM" id="SSF52172">
    <property type="entry name" value="CheY-like"/>
    <property type="match status" value="1"/>
</dbReference>
<evidence type="ECO:0000256" key="6">
    <source>
        <dbReference type="ARBA" id="ARBA00023125"/>
    </source>
</evidence>
<dbReference type="SMART" id="SM00448">
    <property type="entry name" value="REC"/>
    <property type="match status" value="1"/>
</dbReference>
<evidence type="ECO:0000256" key="7">
    <source>
        <dbReference type="ARBA" id="ARBA00023163"/>
    </source>
</evidence>
<keyword evidence="6" id="KW-0238">DNA-binding</keyword>
<evidence type="ECO:0000313" key="11">
    <source>
        <dbReference type="EMBL" id="QTA81435.1"/>
    </source>
</evidence>
<keyword evidence="4" id="KW-0902">Two-component regulatory system</keyword>
<name>A0A975GHH3_9BACT</name>
<evidence type="ECO:0000256" key="3">
    <source>
        <dbReference type="ARBA" id="ARBA00022840"/>
    </source>
</evidence>
<evidence type="ECO:0000256" key="2">
    <source>
        <dbReference type="ARBA" id="ARBA00022741"/>
    </source>
</evidence>
<dbReference type="FunFam" id="3.40.50.300:FF:000006">
    <property type="entry name" value="DNA-binding transcriptional regulator NtrC"/>
    <property type="match status" value="1"/>
</dbReference>
<feature type="domain" description="Response regulatory" evidence="10">
    <location>
        <begin position="10"/>
        <end position="124"/>
    </location>
</feature>
<reference evidence="11" key="1">
    <citation type="journal article" date="2021" name="Microb. Physiol.">
        <title>Proteogenomic Insights into the Physiology of Marine, Sulfate-Reducing, Filamentous Desulfonema limicola and Desulfonema magnum.</title>
        <authorList>
            <person name="Schnaars V."/>
            <person name="Wohlbrand L."/>
            <person name="Scheve S."/>
            <person name="Hinrichs C."/>
            <person name="Reinhardt R."/>
            <person name="Rabus R."/>
        </authorList>
    </citation>
    <scope>NUCLEOTIDE SEQUENCE</scope>
    <source>
        <strain evidence="11">5ac10</strain>
    </source>
</reference>
<dbReference type="SUPFAM" id="SSF52540">
    <property type="entry name" value="P-loop containing nucleoside triphosphate hydrolases"/>
    <property type="match status" value="1"/>
</dbReference>
<dbReference type="KEGG" id="dli:dnl_37700"/>
<dbReference type="CDD" id="cd00009">
    <property type="entry name" value="AAA"/>
    <property type="match status" value="1"/>
</dbReference>
<dbReference type="FunFam" id="3.40.50.2300:FF:000001">
    <property type="entry name" value="DNA-binding response regulator PhoB"/>
    <property type="match status" value="1"/>
</dbReference>
<dbReference type="SUPFAM" id="SSF46689">
    <property type="entry name" value="Homeodomain-like"/>
    <property type="match status" value="1"/>
</dbReference>
<feature type="domain" description="Sigma-54 factor interaction" evidence="9">
    <location>
        <begin position="149"/>
        <end position="376"/>
    </location>
</feature>
<gene>
    <name evidence="11" type="ORF">dnl_37700</name>
</gene>
<dbReference type="EMBL" id="CP061799">
    <property type="protein sequence ID" value="QTA81435.1"/>
    <property type="molecule type" value="Genomic_DNA"/>
</dbReference>
<evidence type="ECO:0000256" key="1">
    <source>
        <dbReference type="ARBA" id="ARBA00022553"/>
    </source>
</evidence>
<dbReference type="InterPro" id="IPR002197">
    <property type="entry name" value="HTH_Fis"/>
</dbReference>
<dbReference type="GO" id="GO:0005524">
    <property type="term" value="F:ATP binding"/>
    <property type="evidence" value="ECO:0007669"/>
    <property type="project" value="UniProtKB-KW"/>
</dbReference>
<dbReference type="PROSITE" id="PS50045">
    <property type="entry name" value="SIGMA54_INTERACT_4"/>
    <property type="match status" value="1"/>
</dbReference>
<dbReference type="InterPro" id="IPR025662">
    <property type="entry name" value="Sigma_54_int_dom_ATP-bd_1"/>
</dbReference>
<dbReference type="AlphaFoldDB" id="A0A975GHH3"/>
<dbReference type="Gene3D" id="1.10.10.60">
    <property type="entry name" value="Homeodomain-like"/>
    <property type="match status" value="1"/>
</dbReference>
<dbReference type="Pfam" id="PF25601">
    <property type="entry name" value="AAA_lid_14"/>
    <property type="match status" value="1"/>
</dbReference>
<dbReference type="Gene3D" id="1.10.8.60">
    <property type="match status" value="1"/>
</dbReference>
<dbReference type="InterPro" id="IPR027417">
    <property type="entry name" value="P-loop_NTPase"/>
</dbReference>
<dbReference type="InterPro" id="IPR058031">
    <property type="entry name" value="AAA_lid_NorR"/>
</dbReference>
<keyword evidence="3" id="KW-0067">ATP-binding</keyword>
<evidence type="ECO:0000259" key="9">
    <source>
        <dbReference type="PROSITE" id="PS50045"/>
    </source>
</evidence>